<reference evidence="2" key="1">
    <citation type="submission" date="2024-09" db="EMBL/GenBank/DDBJ databases">
        <authorList>
            <person name="Sun Q."/>
        </authorList>
    </citation>
    <scope>NUCLEOTIDE SEQUENCE [LARGE SCALE GENOMIC DNA]</scope>
    <source>
        <strain evidence="2">JCM 31273</strain>
    </source>
</reference>
<evidence type="ECO:0000313" key="2">
    <source>
        <dbReference type="EMBL" id="MFB9823715.1"/>
    </source>
</evidence>
<evidence type="ECO:0000313" key="3">
    <source>
        <dbReference type="Proteomes" id="UP001589595"/>
    </source>
</evidence>
<keyword evidence="3" id="KW-1185">Reference proteome</keyword>
<dbReference type="GeneID" id="67212468"/>
<evidence type="ECO:0000256" key="1">
    <source>
        <dbReference type="SAM" id="MobiDB-lite"/>
    </source>
</evidence>
<sequence>MSDDTDTLDADAQPTTDDLATLVREQRKPTEEHQLLLTELEERLSEAGKFRARFDHLTSSATGGGR</sequence>
<dbReference type="AlphaFoldDB" id="A0ABD5MML9"/>
<organism evidence="2 3">
    <name type="scientific">Halobaculum roseum</name>
    <dbReference type="NCBI Taxonomy" id="2175149"/>
    <lineage>
        <taxon>Archaea</taxon>
        <taxon>Methanobacteriati</taxon>
        <taxon>Methanobacteriota</taxon>
        <taxon>Stenosarchaea group</taxon>
        <taxon>Halobacteria</taxon>
        <taxon>Halobacteriales</taxon>
        <taxon>Haloferacaceae</taxon>
        <taxon>Halobaculum</taxon>
    </lineage>
</organism>
<accession>A0ABD5MML9</accession>
<dbReference type="RefSeq" id="WP_222923530.1">
    <property type="nucleotide sequence ID" value="NZ_CP082287.1"/>
</dbReference>
<protein>
    <submittedName>
        <fullName evidence="2">Uncharacterized protein</fullName>
    </submittedName>
</protein>
<gene>
    <name evidence="2" type="ORF">ACFFOL_05915</name>
</gene>
<proteinExistence type="predicted"/>
<comment type="caution">
    <text evidence="2">The sequence shown here is derived from an EMBL/GenBank/DDBJ whole genome shotgun (WGS) entry which is preliminary data.</text>
</comment>
<name>A0ABD5MML9_9EURY</name>
<feature type="region of interest" description="Disordered" evidence="1">
    <location>
        <begin position="1"/>
        <end position="27"/>
    </location>
</feature>
<dbReference type="EMBL" id="JBHMAJ010000005">
    <property type="protein sequence ID" value="MFB9823715.1"/>
    <property type="molecule type" value="Genomic_DNA"/>
</dbReference>
<dbReference type="Proteomes" id="UP001589595">
    <property type="component" value="Unassembled WGS sequence"/>
</dbReference>